<evidence type="ECO:0000313" key="2">
    <source>
        <dbReference type="Proteomes" id="UP000811609"/>
    </source>
</evidence>
<proteinExistence type="predicted"/>
<organism evidence="1 2">
    <name type="scientific">Carya illinoinensis</name>
    <name type="common">Pecan</name>
    <dbReference type="NCBI Taxonomy" id="32201"/>
    <lineage>
        <taxon>Eukaryota</taxon>
        <taxon>Viridiplantae</taxon>
        <taxon>Streptophyta</taxon>
        <taxon>Embryophyta</taxon>
        <taxon>Tracheophyta</taxon>
        <taxon>Spermatophyta</taxon>
        <taxon>Magnoliopsida</taxon>
        <taxon>eudicotyledons</taxon>
        <taxon>Gunneridae</taxon>
        <taxon>Pentapetalae</taxon>
        <taxon>rosids</taxon>
        <taxon>fabids</taxon>
        <taxon>Fagales</taxon>
        <taxon>Juglandaceae</taxon>
        <taxon>Carya</taxon>
    </lineage>
</organism>
<protein>
    <submittedName>
        <fullName evidence="1">Uncharacterized protein</fullName>
    </submittedName>
</protein>
<reference evidence="1" key="1">
    <citation type="submission" date="2020-12" db="EMBL/GenBank/DDBJ databases">
        <title>WGS assembly of Carya illinoinensis cv. Pawnee.</title>
        <authorList>
            <person name="Platts A."/>
            <person name="Shu S."/>
            <person name="Wright S."/>
            <person name="Barry K."/>
            <person name="Edger P."/>
            <person name="Pires J.C."/>
            <person name="Schmutz J."/>
        </authorList>
    </citation>
    <scope>NUCLEOTIDE SEQUENCE</scope>
    <source>
        <tissue evidence="1">Leaf</tissue>
    </source>
</reference>
<dbReference type="EMBL" id="CM031811">
    <property type="protein sequence ID" value="KAG6660982.1"/>
    <property type="molecule type" value="Genomic_DNA"/>
</dbReference>
<dbReference type="AlphaFoldDB" id="A0A8T1R4A9"/>
<comment type="caution">
    <text evidence="1">The sequence shown here is derived from an EMBL/GenBank/DDBJ whole genome shotgun (WGS) entry which is preliminary data.</text>
</comment>
<keyword evidence="2" id="KW-1185">Reference proteome</keyword>
<sequence>MSIEALAMAGIDYKECSIKLNEWEKGGFYQQPPPPHLLAEQNFGIHEVEKVPADADTSVANGECVKAWMREWAKAVAAMNQKQIETMLRFEMGAVLVANLYSL</sequence>
<dbReference type="Proteomes" id="UP000811609">
    <property type="component" value="Chromosome 3"/>
</dbReference>
<evidence type="ECO:0000313" key="1">
    <source>
        <dbReference type="EMBL" id="KAG6660982.1"/>
    </source>
</evidence>
<name>A0A8T1R4A9_CARIL</name>
<accession>A0A8T1R4A9</accession>
<gene>
    <name evidence="1" type="ORF">CIPAW_03G143000</name>
</gene>